<reference evidence="3 4" key="1">
    <citation type="submission" date="2018-07" db="EMBL/GenBank/DDBJ databases">
        <title>Chryseobacterium lacus sp. nov., isolated from lake water.</title>
        <authorList>
            <person name="Li C.-M."/>
        </authorList>
    </citation>
    <scope>NUCLEOTIDE SEQUENCE [LARGE SCALE GENOMIC DNA]</scope>
    <source>
        <strain evidence="3 4">YLOS41</strain>
    </source>
</reference>
<dbReference type="InterPro" id="IPR026444">
    <property type="entry name" value="Secre_tail"/>
</dbReference>
<feature type="domain" description="Secretion system C-terminal sorting" evidence="2">
    <location>
        <begin position="41"/>
        <end position="104"/>
    </location>
</feature>
<comment type="caution">
    <text evidence="3">The sequence shown here is derived from an EMBL/GenBank/DDBJ whole genome shotgun (WGS) entry which is preliminary data.</text>
</comment>
<proteinExistence type="predicted"/>
<name>A0A368MYP8_9FLAO</name>
<accession>A0A368MYP8</accession>
<dbReference type="OrthoDB" id="8913664at2"/>
<sequence>MLVNPYWPECKFELEVPFPDMKGKHASPVVTSVKATMSLVPNPAKAQTTVRFDTGDPAKKARMMLVHDAMGNVKFRKDLKSAEGEVQFDTSGWLQGVYIVTVVAPDKPLQGKLLKE</sequence>
<keyword evidence="1" id="KW-0732">Signal</keyword>
<dbReference type="Proteomes" id="UP000252172">
    <property type="component" value="Unassembled WGS sequence"/>
</dbReference>
<evidence type="ECO:0000256" key="1">
    <source>
        <dbReference type="ARBA" id="ARBA00022729"/>
    </source>
</evidence>
<dbReference type="NCBIfam" id="TIGR04183">
    <property type="entry name" value="Por_Secre_tail"/>
    <property type="match status" value="1"/>
</dbReference>
<protein>
    <submittedName>
        <fullName evidence="3">T9SS C-terminal target domain-containing protein</fullName>
    </submittedName>
</protein>
<evidence type="ECO:0000259" key="2">
    <source>
        <dbReference type="Pfam" id="PF18962"/>
    </source>
</evidence>
<dbReference type="EMBL" id="QPIE01000009">
    <property type="protein sequence ID" value="RCU42119.1"/>
    <property type="molecule type" value="Genomic_DNA"/>
</dbReference>
<dbReference type="Pfam" id="PF18962">
    <property type="entry name" value="Por_Secre_tail"/>
    <property type="match status" value="1"/>
</dbReference>
<organism evidence="3 4">
    <name type="scientific">Chryseobacterium lacus</name>
    <dbReference type="NCBI Taxonomy" id="2058346"/>
    <lineage>
        <taxon>Bacteria</taxon>
        <taxon>Pseudomonadati</taxon>
        <taxon>Bacteroidota</taxon>
        <taxon>Flavobacteriia</taxon>
        <taxon>Flavobacteriales</taxon>
        <taxon>Weeksellaceae</taxon>
        <taxon>Chryseobacterium group</taxon>
        <taxon>Chryseobacterium</taxon>
    </lineage>
</organism>
<dbReference type="RefSeq" id="WP_114304538.1">
    <property type="nucleotide sequence ID" value="NZ_QPIE01000009.1"/>
</dbReference>
<evidence type="ECO:0000313" key="4">
    <source>
        <dbReference type="Proteomes" id="UP000252172"/>
    </source>
</evidence>
<dbReference type="AlphaFoldDB" id="A0A368MYP8"/>
<evidence type="ECO:0000313" key="3">
    <source>
        <dbReference type="EMBL" id="RCU42119.1"/>
    </source>
</evidence>
<keyword evidence="4" id="KW-1185">Reference proteome</keyword>
<gene>
    <name evidence="3" type="ORF">DQ356_10915</name>
</gene>